<feature type="compositionally biased region" description="Low complexity" evidence="1">
    <location>
        <begin position="291"/>
        <end position="330"/>
    </location>
</feature>
<feature type="compositionally biased region" description="Basic and acidic residues" evidence="1">
    <location>
        <begin position="564"/>
        <end position="589"/>
    </location>
</feature>
<sequence>MVKFLFITTLFVLITYVTSFDCYDCQNCQIPFNNQTSTTTCNAGVSSCMKITAKLGTVYTYVAKQCGPCSNETFLFGVTYLKVDCCDQNNCNGTNQASLAKYFSITSSDELLTPPSSLEHLPIENLSQNQSAFSMLFNSLPSLSKQLPMATAAYSTHPDNAYAGFGSEGDPYNTNNPGTYDTGFGPIASNDYEYPPDAYDNDYPNGQQQQPFYTNDYQQAPHTNEDYGTRQPQHNPMNTYNQQPQNGYPNTYTQLPQNGYPNSYNQQPQANPPNAHGQQPQNAHPNPYVQQPPAHNQYQQQPYHQSKQQQQPAHNQYQQQPYHQSKQQQQPLYPNEYGQPPYSNGQHPMQQTQDIPPNVHPQQQQQQQQQQPYYPNQYDQSPYDNEDYSPQQPPNHVGQQQLPPPSHNQQPQQPQQFNVFPNQQAPKMHQRPVLNNSNHNDGFNDMNPIQPPYNQHTNNQYADSRSHQQTFVANTQRHPSSPVDQQSRPHFSQSEHLPNNRLSKQDQPPSQQQRHNPPPPSPPESDHQISKPRISVASIHRPSVVNDTTNYQFEPIVKPNNSRQETKNSKTNDLRDQTHKTKTDTRDNKSNGTKSKLQNASCQTEVRNDSDKLKQNKKQPSTKKNRDNDSLSDDDRRDRDKSNRNKKSSKPHKNHRDNYRSDDDYSSDENDGCRRCRSRKQTTYSDTHLDRNTRLPPLRRLGKSSQYDSRPDQRLPAKLTSQRRFSQFDDSLSFGLQSSRRGRHQMTRDVSNHRAPRHDAPESLYDRDQRNGKPRRNQTDQKRSTDRRDHDRRDDHKTQRSQLGPLRSTRNDRKHRGTCDKCGRSSPESDDYSSVLEGRGRIRPNEIPFSHPPIRSDTYVESERIRAVRDAQGYYVPYKPYTLKEYNQLKKSFVSNPYSNPDQAPPTDRKELVKKGQEYGTFIEKQVIDNFEPRQPLLKENQPVKPWHGGISTLPDPEDAAKRERAIEYAKIQVRKYQEIGTTRTRSHKSAPDHYAVKPLPRMNGNESHLRICSICNEWNKRTNQVPNDDDDDDDND</sequence>
<proteinExistence type="predicted"/>
<evidence type="ECO:0000313" key="3">
    <source>
        <dbReference type="EMBL" id="CAF1415557.1"/>
    </source>
</evidence>
<dbReference type="CDD" id="cd00117">
    <property type="entry name" value="TFP"/>
    <property type="match status" value="1"/>
</dbReference>
<feature type="compositionally biased region" description="Basic and acidic residues" evidence="1">
    <location>
        <begin position="624"/>
        <end position="643"/>
    </location>
</feature>
<feature type="compositionally biased region" description="Polar residues" evidence="1">
    <location>
        <begin position="341"/>
        <end position="355"/>
    </location>
</feature>
<feature type="compositionally biased region" description="Low complexity" evidence="1">
    <location>
        <begin position="407"/>
        <end position="426"/>
    </location>
</feature>
<feature type="chain" id="PRO_5032305093" evidence="2">
    <location>
        <begin position="20"/>
        <end position="1037"/>
    </location>
</feature>
<evidence type="ECO:0000313" key="4">
    <source>
        <dbReference type="Proteomes" id="UP000663828"/>
    </source>
</evidence>
<feature type="compositionally biased region" description="Polar residues" evidence="1">
    <location>
        <begin position="230"/>
        <end position="269"/>
    </location>
</feature>
<name>A0A815LWW1_ADIRI</name>
<feature type="signal peptide" evidence="2">
    <location>
        <begin position="1"/>
        <end position="19"/>
    </location>
</feature>
<comment type="caution">
    <text evidence="3">The sequence shown here is derived from an EMBL/GenBank/DDBJ whole genome shotgun (WGS) entry which is preliminary data.</text>
</comment>
<dbReference type="EMBL" id="CAJNOR010003453">
    <property type="protein sequence ID" value="CAF1415557.1"/>
    <property type="molecule type" value="Genomic_DNA"/>
</dbReference>
<evidence type="ECO:0000256" key="1">
    <source>
        <dbReference type="SAM" id="MobiDB-lite"/>
    </source>
</evidence>
<dbReference type="AlphaFoldDB" id="A0A815LWW1"/>
<keyword evidence="4" id="KW-1185">Reference proteome</keyword>
<organism evidence="3 4">
    <name type="scientific">Adineta ricciae</name>
    <name type="common">Rotifer</name>
    <dbReference type="NCBI Taxonomy" id="249248"/>
    <lineage>
        <taxon>Eukaryota</taxon>
        <taxon>Metazoa</taxon>
        <taxon>Spiralia</taxon>
        <taxon>Gnathifera</taxon>
        <taxon>Rotifera</taxon>
        <taxon>Eurotatoria</taxon>
        <taxon>Bdelloidea</taxon>
        <taxon>Adinetida</taxon>
        <taxon>Adinetidae</taxon>
        <taxon>Adineta</taxon>
    </lineage>
</organism>
<feature type="compositionally biased region" description="Basic and acidic residues" evidence="1">
    <location>
        <begin position="746"/>
        <end position="798"/>
    </location>
</feature>
<gene>
    <name evidence="3" type="ORF">XAT740_LOCUS34916</name>
</gene>
<feature type="compositionally biased region" description="Polar residues" evidence="1">
    <location>
        <begin position="204"/>
        <end position="222"/>
    </location>
</feature>
<dbReference type="Proteomes" id="UP000663828">
    <property type="component" value="Unassembled WGS sequence"/>
</dbReference>
<feature type="compositionally biased region" description="Low complexity" evidence="1">
    <location>
        <begin position="361"/>
        <end position="383"/>
    </location>
</feature>
<feature type="compositionally biased region" description="Basic residues" evidence="1">
    <location>
        <begin position="644"/>
        <end position="655"/>
    </location>
</feature>
<feature type="compositionally biased region" description="Polar residues" evidence="1">
    <location>
        <begin position="719"/>
        <end position="739"/>
    </location>
</feature>
<feature type="region of interest" description="Disordered" evidence="1">
    <location>
        <begin position="940"/>
        <end position="959"/>
    </location>
</feature>
<feature type="compositionally biased region" description="Polar residues" evidence="1">
    <location>
        <begin position="590"/>
        <end position="605"/>
    </location>
</feature>
<feature type="region of interest" description="Disordered" evidence="1">
    <location>
        <begin position="165"/>
        <end position="835"/>
    </location>
</feature>
<evidence type="ECO:0000256" key="2">
    <source>
        <dbReference type="SAM" id="SignalP"/>
    </source>
</evidence>
<keyword evidence="2" id="KW-0732">Signal</keyword>
<feature type="compositionally biased region" description="Polar residues" evidence="1">
    <location>
        <begin position="452"/>
        <end position="506"/>
    </location>
</feature>
<feature type="region of interest" description="Disordered" evidence="1">
    <location>
        <begin position="982"/>
        <end position="1002"/>
    </location>
</feature>
<protein>
    <submittedName>
        <fullName evidence="3">Uncharacterized protein</fullName>
    </submittedName>
</protein>
<accession>A0A815LWW1</accession>
<reference evidence="3" key="1">
    <citation type="submission" date="2021-02" db="EMBL/GenBank/DDBJ databases">
        <authorList>
            <person name="Nowell W R."/>
        </authorList>
    </citation>
    <scope>NUCLEOTIDE SEQUENCE</scope>
</reference>